<dbReference type="Pfam" id="PF01963">
    <property type="entry name" value="TraB_PrgY_gumN"/>
    <property type="match status" value="1"/>
</dbReference>
<evidence type="ECO:0000313" key="2">
    <source>
        <dbReference type="EMBL" id="MDK3017445.1"/>
    </source>
</evidence>
<comment type="caution">
    <text evidence="2">The sequence shown here is derived from an EMBL/GenBank/DDBJ whole genome shotgun (WGS) entry which is preliminary data.</text>
</comment>
<dbReference type="Proteomes" id="UP001243757">
    <property type="component" value="Unassembled WGS sequence"/>
</dbReference>
<dbReference type="CDD" id="cd14789">
    <property type="entry name" value="Tiki"/>
    <property type="match status" value="1"/>
</dbReference>
<dbReference type="PANTHER" id="PTHR40590">
    <property type="entry name" value="CYTOPLASMIC PROTEIN-RELATED"/>
    <property type="match status" value="1"/>
</dbReference>
<protein>
    <submittedName>
        <fullName evidence="2">TraB/GumN family protein</fullName>
    </submittedName>
</protein>
<dbReference type="InterPro" id="IPR002816">
    <property type="entry name" value="TraB/PrgY/GumN_fam"/>
</dbReference>
<keyword evidence="3" id="KW-1185">Reference proteome</keyword>
<feature type="signal peptide" evidence="1">
    <location>
        <begin position="1"/>
        <end position="20"/>
    </location>
</feature>
<organism evidence="2 3">
    <name type="scientific">Pseudodonghicola flavimaris</name>
    <dbReference type="NCBI Taxonomy" id="3050036"/>
    <lineage>
        <taxon>Bacteria</taxon>
        <taxon>Pseudomonadati</taxon>
        <taxon>Pseudomonadota</taxon>
        <taxon>Alphaproteobacteria</taxon>
        <taxon>Rhodobacterales</taxon>
        <taxon>Paracoccaceae</taxon>
        <taxon>Pseudodonghicola</taxon>
    </lineage>
</organism>
<sequence>MHALIAALFALLLLPAALLAAPVCGGTDLATTLSDTERQEIRALTEATPYARGNHWIAERNGQTLHLIGTMHLNDPRMIDAAHRLAPVLEAADLLLLEVAPDEMADFTSAENMSAFLLSEGPTLIDIMGAEKWAAFSTLLRHHGIPPWMAAKMRPWMLDQMLSMPACIRQDKQAAEGLDMRLEAIAADRGIPLASLETMQELTAIMNAKPLPQQVEELLLSQPLYEGAEDYLATLREAYFAEDSSFAMELLRRVARTRSGLPPEDFDRKWEEFQGSLLVGRNALWLPRILERNEPTVVIAVGVAHLSGETGLLSVLEQAGFALRRAIF</sequence>
<feature type="chain" id="PRO_5047256497" evidence="1">
    <location>
        <begin position="21"/>
        <end position="328"/>
    </location>
</feature>
<dbReference type="RefSeq" id="WP_284480261.1">
    <property type="nucleotide sequence ID" value="NZ_JASNJD010000004.1"/>
</dbReference>
<gene>
    <name evidence="2" type="ORF">QO033_07135</name>
</gene>
<dbReference type="PANTHER" id="PTHR40590:SF1">
    <property type="entry name" value="CYTOPLASMIC PROTEIN"/>
    <property type="match status" value="1"/>
</dbReference>
<reference evidence="2 3" key="1">
    <citation type="submission" date="2023-05" db="EMBL/GenBank/DDBJ databases">
        <title>Pseudodonghicola sp. nov.</title>
        <authorList>
            <person name="Huang J."/>
        </authorList>
    </citation>
    <scope>NUCLEOTIDE SEQUENCE [LARGE SCALE GENOMIC DNA]</scope>
    <source>
        <strain evidence="2 3">IC7</strain>
    </source>
</reference>
<dbReference type="InterPro" id="IPR047111">
    <property type="entry name" value="YbaP-like"/>
</dbReference>
<accession>A0ABT7EYM2</accession>
<dbReference type="EMBL" id="JASNJD010000004">
    <property type="protein sequence ID" value="MDK3017445.1"/>
    <property type="molecule type" value="Genomic_DNA"/>
</dbReference>
<name>A0ABT7EYM2_9RHOB</name>
<evidence type="ECO:0000313" key="3">
    <source>
        <dbReference type="Proteomes" id="UP001243757"/>
    </source>
</evidence>
<evidence type="ECO:0000256" key="1">
    <source>
        <dbReference type="SAM" id="SignalP"/>
    </source>
</evidence>
<keyword evidence="1" id="KW-0732">Signal</keyword>
<proteinExistence type="predicted"/>